<reference evidence="1" key="1">
    <citation type="submission" date="2020-11" db="EMBL/GenBank/DDBJ databases">
        <title>Enhanced detection system for hospital associated transmission using whole genome sequencing surveillance.</title>
        <authorList>
            <person name="Harrison L.H."/>
            <person name="Van Tyne D."/>
            <person name="Marsh J.W."/>
            <person name="Griffith M.P."/>
            <person name="Snyder D.J."/>
            <person name="Cooper V.S."/>
            <person name="Mustapha M."/>
        </authorList>
    </citation>
    <scope>NUCLEOTIDE SEQUENCE</scope>
    <source>
        <strain evidence="1">STEN00091</strain>
    </source>
</reference>
<proteinExistence type="predicted"/>
<sequence length="137" mass="15562">MAKPREFKELVAYLQKIPAMSEPIHWQRCDDGTWSVGFSLALEHPLAWSTVQELAYVLNTLSVSELLPTRFLPTAPPPYLNGPACWYLSWRIESTLPGIKPDEVLEWLEGRLPQPVDDESKWIPSIVEGCESPDDEV</sequence>
<dbReference type="EMBL" id="JADUNP010000004">
    <property type="protein sequence ID" value="MBH1651212.1"/>
    <property type="molecule type" value="Genomic_DNA"/>
</dbReference>
<evidence type="ECO:0000313" key="2">
    <source>
        <dbReference type="Proteomes" id="UP000625930"/>
    </source>
</evidence>
<dbReference type="Proteomes" id="UP000625930">
    <property type="component" value="Unassembled WGS sequence"/>
</dbReference>
<dbReference type="AlphaFoldDB" id="A0A6B8J759"/>
<evidence type="ECO:0000313" key="1">
    <source>
        <dbReference type="EMBL" id="MBH1651212.1"/>
    </source>
</evidence>
<dbReference type="RefSeq" id="WP_154263964.1">
    <property type="nucleotide sequence ID" value="NZ_CP040438.1"/>
</dbReference>
<gene>
    <name evidence="1" type="ORF">I5U67_03390</name>
</gene>
<comment type="caution">
    <text evidence="1">The sequence shown here is derived from an EMBL/GenBank/DDBJ whole genome shotgun (WGS) entry which is preliminary data.</text>
</comment>
<organism evidence="1 2">
    <name type="scientific">Stenotrophomonas maltophilia</name>
    <name type="common">Pseudomonas maltophilia</name>
    <name type="synonym">Xanthomonas maltophilia</name>
    <dbReference type="NCBI Taxonomy" id="40324"/>
    <lineage>
        <taxon>Bacteria</taxon>
        <taxon>Pseudomonadati</taxon>
        <taxon>Pseudomonadota</taxon>
        <taxon>Gammaproteobacteria</taxon>
        <taxon>Lysobacterales</taxon>
        <taxon>Lysobacteraceae</taxon>
        <taxon>Stenotrophomonas</taxon>
        <taxon>Stenotrophomonas maltophilia group</taxon>
    </lineage>
</organism>
<accession>A0A6B8J759</accession>
<protein>
    <submittedName>
        <fullName evidence="1">Uncharacterized protein</fullName>
    </submittedName>
</protein>
<name>A0A6B8J759_STEMA</name>